<name>A0ABR1QGL5_9PEZI</name>
<dbReference type="GeneID" id="92074397"/>
<sequence length="83" mass="9502">MEQSTILGVEVALSLLLYYLVIYVLYPQALTDIPYDVDPAKQTQSDQPAVEDLYARLHEWLSPMMARSLAPGSHVYQVFHEYV</sequence>
<keyword evidence="1" id="KW-0812">Transmembrane</keyword>
<accession>A0ABR1QGL5</accession>
<comment type="caution">
    <text evidence="2">The sequence shown here is derived from an EMBL/GenBank/DDBJ whole genome shotgun (WGS) entry which is preliminary data.</text>
</comment>
<evidence type="ECO:0000256" key="1">
    <source>
        <dbReference type="SAM" id="Phobius"/>
    </source>
</evidence>
<organism evidence="2 3">
    <name type="scientific">Apiospora aurea</name>
    <dbReference type="NCBI Taxonomy" id="335848"/>
    <lineage>
        <taxon>Eukaryota</taxon>
        <taxon>Fungi</taxon>
        <taxon>Dikarya</taxon>
        <taxon>Ascomycota</taxon>
        <taxon>Pezizomycotina</taxon>
        <taxon>Sordariomycetes</taxon>
        <taxon>Xylariomycetidae</taxon>
        <taxon>Amphisphaeriales</taxon>
        <taxon>Apiosporaceae</taxon>
        <taxon>Apiospora</taxon>
    </lineage>
</organism>
<reference evidence="2 3" key="1">
    <citation type="submission" date="2023-01" db="EMBL/GenBank/DDBJ databases">
        <title>Analysis of 21 Apiospora genomes using comparative genomics revels a genus with tremendous synthesis potential of carbohydrate active enzymes and secondary metabolites.</title>
        <authorList>
            <person name="Sorensen T."/>
        </authorList>
    </citation>
    <scope>NUCLEOTIDE SEQUENCE [LARGE SCALE GENOMIC DNA]</scope>
    <source>
        <strain evidence="2 3">CBS 24483</strain>
    </source>
</reference>
<feature type="transmembrane region" description="Helical" evidence="1">
    <location>
        <begin position="6"/>
        <end position="26"/>
    </location>
</feature>
<keyword evidence="1" id="KW-0472">Membrane</keyword>
<protein>
    <submittedName>
        <fullName evidence="2">Uncharacterized protein</fullName>
    </submittedName>
</protein>
<dbReference type="EMBL" id="JAQQWE010000004">
    <property type="protein sequence ID" value="KAK7955891.1"/>
    <property type="molecule type" value="Genomic_DNA"/>
</dbReference>
<keyword evidence="1" id="KW-1133">Transmembrane helix</keyword>
<evidence type="ECO:0000313" key="3">
    <source>
        <dbReference type="Proteomes" id="UP001391051"/>
    </source>
</evidence>
<evidence type="ECO:0000313" key="2">
    <source>
        <dbReference type="EMBL" id="KAK7955891.1"/>
    </source>
</evidence>
<proteinExistence type="predicted"/>
<gene>
    <name evidence="2" type="ORF">PG986_005113</name>
</gene>
<keyword evidence="3" id="KW-1185">Reference proteome</keyword>
<dbReference type="RefSeq" id="XP_066701197.1">
    <property type="nucleotide sequence ID" value="XM_066841335.1"/>
</dbReference>
<dbReference type="Proteomes" id="UP001391051">
    <property type="component" value="Unassembled WGS sequence"/>
</dbReference>